<dbReference type="Gene3D" id="1.10.10.10">
    <property type="entry name" value="Winged helix-like DNA-binding domain superfamily/Winged helix DNA-binding domain"/>
    <property type="match status" value="1"/>
</dbReference>
<protein>
    <submittedName>
        <fullName evidence="1">Uncharacterized protein</fullName>
    </submittedName>
</protein>
<dbReference type="STRING" id="1045773.SAMN05216555_11633"/>
<evidence type="ECO:0000313" key="1">
    <source>
        <dbReference type="EMBL" id="SDJ75801.1"/>
    </source>
</evidence>
<sequence>MTQATIQEPEPQTARPVPAAKTRHTRLHAQIISYLARHGASRLSHILTEVDVCRETLLVHLALLEESGIIQCDRPKGARRRSTPFYSLRRPASRHSLRKDPQMNLTARIKEASDGKIAVTVDEMPEMLVHSRTFEGIPAAVVTAARARHEAEDGFTVQVVI</sequence>
<dbReference type="InterPro" id="IPR036390">
    <property type="entry name" value="WH_DNA-bd_sf"/>
</dbReference>
<dbReference type="EMBL" id="FNEI01000016">
    <property type="protein sequence ID" value="SDJ75801.1"/>
    <property type="molecule type" value="Genomic_DNA"/>
</dbReference>
<accession>A0A1G8WC82</accession>
<reference evidence="2" key="1">
    <citation type="submission" date="2016-10" db="EMBL/GenBank/DDBJ databases">
        <authorList>
            <person name="Varghese N."/>
            <person name="Submissions S."/>
        </authorList>
    </citation>
    <scope>NUCLEOTIDE SEQUENCE [LARGE SCALE GENOMIC DNA]</scope>
    <source>
        <strain evidence="2">CGMCC 1.10783</strain>
    </source>
</reference>
<gene>
    <name evidence="1" type="ORF">SAMN05216555_11633</name>
</gene>
<dbReference type="SUPFAM" id="SSF46785">
    <property type="entry name" value="Winged helix' DNA-binding domain"/>
    <property type="match status" value="1"/>
</dbReference>
<dbReference type="OrthoDB" id="4939112at2"/>
<proteinExistence type="predicted"/>
<name>A0A1G8WC82_9MICC</name>
<dbReference type="InterPro" id="IPR036388">
    <property type="entry name" value="WH-like_DNA-bd_sf"/>
</dbReference>
<dbReference type="AlphaFoldDB" id="A0A1G8WC82"/>
<organism evidence="1 2">
    <name type="scientific">Arthrobacter cupressi</name>
    <dbReference type="NCBI Taxonomy" id="1045773"/>
    <lineage>
        <taxon>Bacteria</taxon>
        <taxon>Bacillati</taxon>
        <taxon>Actinomycetota</taxon>
        <taxon>Actinomycetes</taxon>
        <taxon>Micrococcales</taxon>
        <taxon>Micrococcaceae</taxon>
        <taxon>Arthrobacter</taxon>
    </lineage>
</organism>
<dbReference type="Proteomes" id="UP000182130">
    <property type="component" value="Unassembled WGS sequence"/>
</dbReference>
<evidence type="ECO:0000313" key="2">
    <source>
        <dbReference type="Proteomes" id="UP000182130"/>
    </source>
</evidence>
<keyword evidence="2" id="KW-1185">Reference proteome</keyword>
<dbReference type="RefSeq" id="WP_074590810.1">
    <property type="nucleotide sequence ID" value="NZ_FNEI01000016.1"/>
</dbReference>